<dbReference type="Proteomes" id="UP001163166">
    <property type="component" value="Chromosome"/>
</dbReference>
<organism evidence="2 3">
    <name type="scientific">Rhodopseudomonas palustris</name>
    <dbReference type="NCBI Taxonomy" id="1076"/>
    <lineage>
        <taxon>Bacteria</taxon>
        <taxon>Pseudomonadati</taxon>
        <taxon>Pseudomonadota</taxon>
        <taxon>Alphaproteobacteria</taxon>
        <taxon>Hyphomicrobiales</taxon>
        <taxon>Nitrobacteraceae</taxon>
        <taxon>Rhodopseudomonas</taxon>
    </lineage>
</organism>
<evidence type="ECO:0000313" key="2">
    <source>
        <dbReference type="EMBL" id="UYO42173.1"/>
    </source>
</evidence>
<feature type="region of interest" description="Disordered" evidence="1">
    <location>
        <begin position="61"/>
        <end position="84"/>
    </location>
</feature>
<gene>
    <name evidence="2" type="ORF">KQX62_04690</name>
</gene>
<evidence type="ECO:0000256" key="1">
    <source>
        <dbReference type="SAM" id="MobiDB-lite"/>
    </source>
</evidence>
<protein>
    <submittedName>
        <fullName evidence="2">Uncharacterized protein</fullName>
    </submittedName>
</protein>
<dbReference type="RefSeq" id="WP_264075587.1">
    <property type="nucleotide sequence ID" value="NZ_CP076676.1"/>
</dbReference>
<dbReference type="EMBL" id="CP076676">
    <property type="protein sequence ID" value="UYO42173.1"/>
    <property type="molecule type" value="Genomic_DNA"/>
</dbReference>
<proteinExistence type="predicted"/>
<feature type="compositionally biased region" description="Low complexity" evidence="1">
    <location>
        <begin position="63"/>
        <end position="78"/>
    </location>
</feature>
<reference evidence="2" key="1">
    <citation type="journal article" date="2022" name="Biol. Control">
        <title>In silico genomic analysis of Rhodopseudomonas palustris strains revealed potential biocontrol agents and crop yield enhancers.</title>
        <authorList>
            <person name="Surachat K."/>
            <person name="Kantachote D."/>
            <person name="Deachamag P."/>
            <person name="Wonglapsuwan M."/>
        </authorList>
    </citation>
    <scope>NUCLEOTIDE SEQUENCE</scope>
    <source>
        <strain evidence="2">TLS06</strain>
    </source>
</reference>
<evidence type="ECO:0000313" key="3">
    <source>
        <dbReference type="Proteomes" id="UP001163166"/>
    </source>
</evidence>
<dbReference type="AlphaFoldDB" id="A0AAX3E5A5"/>
<name>A0AAX3E5A5_RHOPL</name>
<accession>A0AAX3E5A5</accession>
<sequence>MAHDAFPAHSGPANSVRLASTARIGAHPIHPMLVTIPIACFGALLIADDVGNTVWRVTATDSTPQTAGGVGTTTGAAPTPSPQQ</sequence>